<name>A0A6C0HD58_9ZZZZ</name>
<keyword evidence="1" id="KW-0472">Membrane</keyword>
<dbReference type="EMBL" id="MN739930">
    <property type="protein sequence ID" value="QHT78297.1"/>
    <property type="molecule type" value="Genomic_DNA"/>
</dbReference>
<keyword evidence="1" id="KW-1133">Transmembrane helix</keyword>
<protein>
    <submittedName>
        <fullName evidence="2">Uncharacterized protein</fullName>
    </submittedName>
</protein>
<sequence length="136" mass="15896">MVWRNKNKIIGLKTIQTIYYMNFIILFFSLLASSISPVIKYNFEKIGKDSYSGCDGRYPLEENNIDDQSLITKIGEYIIYKELLKALENENIGILDKLRIIDENNIMMLSKKDSKYTKNLYAGGLMDDFDFDFDFN</sequence>
<accession>A0A6C0HD58</accession>
<feature type="transmembrane region" description="Helical" evidence="1">
    <location>
        <begin position="20"/>
        <end position="39"/>
    </location>
</feature>
<organism evidence="2">
    <name type="scientific">viral metagenome</name>
    <dbReference type="NCBI Taxonomy" id="1070528"/>
    <lineage>
        <taxon>unclassified sequences</taxon>
        <taxon>metagenomes</taxon>
        <taxon>organismal metagenomes</taxon>
    </lineage>
</organism>
<keyword evidence="1" id="KW-0812">Transmembrane</keyword>
<evidence type="ECO:0000256" key="1">
    <source>
        <dbReference type="SAM" id="Phobius"/>
    </source>
</evidence>
<proteinExistence type="predicted"/>
<dbReference type="AlphaFoldDB" id="A0A6C0HD58"/>
<reference evidence="2" key="1">
    <citation type="journal article" date="2020" name="Nature">
        <title>Giant virus diversity and host interactions through global metagenomics.</title>
        <authorList>
            <person name="Schulz F."/>
            <person name="Roux S."/>
            <person name="Paez-Espino D."/>
            <person name="Jungbluth S."/>
            <person name="Walsh D.A."/>
            <person name="Denef V.J."/>
            <person name="McMahon K.D."/>
            <person name="Konstantinidis K.T."/>
            <person name="Eloe-Fadrosh E.A."/>
            <person name="Kyrpides N.C."/>
            <person name="Woyke T."/>
        </authorList>
    </citation>
    <scope>NUCLEOTIDE SEQUENCE</scope>
    <source>
        <strain evidence="2">GVMAG-M-3300023179-91</strain>
    </source>
</reference>
<evidence type="ECO:0000313" key="2">
    <source>
        <dbReference type="EMBL" id="QHT78297.1"/>
    </source>
</evidence>